<reference evidence="2" key="2">
    <citation type="journal article" date="2015" name="Data Brief">
        <title>Shoot transcriptome of the giant reed, Arundo donax.</title>
        <authorList>
            <person name="Barrero R.A."/>
            <person name="Guerrero F.D."/>
            <person name="Moolhuijzen P."/>
            <person name="Goolsby J.A."/>
            <person name="Tidwell J."/>
            <person name="Bellgard S.E."/>
            <person name="Bellgard M.I."/>
        </authorList>
    </citation>
    <scope>NUCLEOTIDE SEQUENCE</scope>
    <source>
        <tissue evidence="2">Shoot tissue taken approximately 20 cm above the soil surface</tissue>
    </source>
</reference>
<accession>A0A0A9AJW5</accession>
<dbReference type="EMBL" id="GBRH01250503">
    <property type="protein sequence ID" value="JAD47392.1"/>
    <property type="molecule type" value="Transcribed_RNA"/>
</dbReference>
<evidence type="ECO:0000313" key="2">
    <source>
        <dbReference type="EMBL" id="JAD47392.1"/>
    </source>
</evidence>
<evidence type="ECO:0000256" key="1">
    <source>
        <dbReference type="SAM" id="MobiDB-lite"/>
    </source>
</evidence>
<dbReference type="AlphaFoldDB" id="A0A0A9AJW5"/>
<feature type="region of interest" description="Disordered" evidence="1">
    <location>
        <begin position="1"/>
        <end position="29"/>
    </location>
</feature>
<sequence>MPQMAARQDRPLLPFSIARAHTPELDRPV</sequence>
<proteinExistence type="predicted"/>
<name>A0A0A9AJW5_ARUDO</name>
<reference evidence="2" key="1">
    <citation type="submission" date="2014-09" db="EMBL/GenBank/DDBJ databases">
        <authorList>
            <person name="Magalhaes I.L.F."/>
            <person name="Oliveira U."/>
            <person name="Santos F.R."/>
            <person name="Vidigal T.H.D.A."/>
            <person name="Brescovit A.D."/>
            <person name="Santos A.J."/>
        </authorList>
    </citation>
    <scope>NUCLEOTIDE SEQUENCE</scope>
    <source>
        <tissue evidence="2">Shoot tissue taken approximately 20 cm above the soil surface</tissue>
    </source>
</reference>
<protein>
    <submittedName>
        <fullName evidence="2">Uncharacterized protein</fullName>
    </submittedName>
</protein>
<organism evidence="2">
    <name type="scientific">Arundo donax</name>
    <name type="common">Giant reed</name>
    <name type="synonym">Donax arundinaceus</name>
    <dbReference type="NCBI Taxonomy" id="35708"/>
    <lineage>
        <taxon>Eukaryota</taxon>
        <taxon>Viridiplantae</taxon>
        <taxon>Streptophyta</taxon>
        <taxon>Embryophyta</taxon>
        <taxon>Tracheophyta</taxon>
        <taxon>Spermatophyta</taxon>
        <taxon>Magnoliopsida</taxon>
        <taxon>Liliopsida</taxon>
        <taxon>Poales</taxon>
        <taxon>Poaceae</taxon>
        <taxon>PACMAD clade</taxon>
        <taxon>Arundinoideae</taxon>
        <taxon>Arundineae</taxon>
        <taxon>Arundo</taxon>
    </lineage>
</organism>